<reference evidence="1 2" key="1">
    <citation type="submission" date="2020-08" db="EMBL/GenBank/DDBJ databases">
        <title>Genomic Encyclopedia of Type Strains, Phase III (KMG-III): the genomes of soil and plant-associated and newly described type strains.</title>
        <authorList>
            <person name="Whitman W."/>
        </authorList>
    </citation>
    <scope>NUCLEOTIDE SEQUENCE [LARGE SCALE GENOMIC DNA]</scope>
    <source>
        <strain evidence="1 2">CECT 4462</strain>
    </source>
</reference>
<dbReference type="Pfam" id="PF07119">
    <property type="entry name" value="DUF1375"/>
    <property type="match status" value="1"/>
</dbReference>
<gene>
    <name evidence="1" type="ORF">FHR87_000486</name>
</gene>
<proteinExistence type="predicted"/>
<protein>
    <submittedName>
        <fullName evidence="1">Uncharacterized protein YceK</fullName>
    </submittedName>
</protein>
<accession>A0A839T0U3</accession>
<evidence type="ECO:0000313" key="1">
    <source>
        <dbReference type="EMBL" id="MBB3102126.1"/>
    </source>
</evidence>
<dbReference type="EMBL" id="JACHXI010000001">
    <property type="protein sequence ID" value="MBB3102126.1"/>
    <property type="molecule type" value="Genomic_DNA"/>
</dbReference>
<name>A0A839T0U3_AZOMA</name>
<keyword evidence="2" id="KW-1185">Reference proteome</keyword>
<dbReference type="InterPro" id="IPR010780">
    <property type="entry name" value="DUF1375"/>
</dbReference>
<comment type="caution">
    <text evidence="1">The sequence shown here is derived from an EMBL/GenBank/DDBJ whole genome shotgun (WGS) entry which is preliminary data.</text>
</comment>
<dbReference type="AlphaFoldDB" id="A0A839T0U3"/>
<sequence length="116" mass="12242">MSNATGSTAIKPIVGRAQHGRWPLPLVALLALVLLPGCASFRTLNSKQPNVPLIYSGTRLNWYALHDGCCAKERFGAQAPKHAAIDLPASVLLDTLVLPFTVAAELGVNLGIRGGM</sequence>
<organism evidence="1 2">
    <name type="scientific">Azomonas macrocytogenes</name>
    <name type="common">Azotobacter macrocytogenes</name>
    <dbReference type="NCBI Taxonomy" id="69962"/>
    <lineage>
        <taxon>Bacteria</taxon>
        <taxon>Pseudomonadati</taxon>
        <taxon>Pseudomonadota</taxon>
        <taxon>Gammaproteobacteria</taxon>
        <taxon>Pseudomonadales</taxon>
        <taxon>Pseudomonadaceae</taxon>
        <taxon>Azomonas</taxon>
    </lineage>
</organism>
<dbReference type="Proteomes" id="UP000549250">
    <property type="component" value="Unassembled WGS sequence"/>
</dbReference>
<evidence type="ECO:0000313" key="2">
    <source>
        <dbReference type="Proteomes" id="UP000549250"/>
    </source>
</evidence>